<reference evidence="1 2" key="1">
    <citation type="submission" date="2017-07" db="EMBL/GenBank/DDBJ databases">
        <title>Genome sequencing and assembly of Paenibacillus rigui.</title>
        <authorList>
            <person name="Mayilraj S."/>
        </authorList>
    </citation>
    <scope>NUCLEOTIDE SEQUENCE [LARGE SCALE GENOMIC DNA]</scope>
    <source>
        <strain evidence="1 2">JCM 16352</strain>
    </source>
</reference>
<dbReference type="RefSeq" id="WP_094013320.1">
    <property type="nucleotide sequence ID" value="NZ_NMQW01000002.1"/>
</dbReference>
<sequence length="175" mass="19890">MKWVARLLLTTLLSVVLIVALSLLPQLERMGSSSVFRAVQAQPVTETNIVDVMSKTQLHLRIRKVEVSHAIISVDLLASPSSGKKEIVQDLYELPRSLFQRSTNVNQVLVRVMDSSKDSGRAASLLIATDARREKWLPSDNQPSTQSEDEMEAYLQSHFRMTYTSKWQERYEIKS</sequence>
<gene>
    <name evidence="1" type="ORF">CF651_02980</name>
</gene>
<dbReference type="Proteomes" id="UP000215509">
    <property type="component" value="Unassembled WGS sequence"/>
</dbReference>
<dbReference type="OrthoDB" id="2597874at2"/>
<comment type="caution">
    <text evidence="1">The sequence shown here is derived from an EMBL/GenBank/DDBJ whole genome shotgun (WGS) entry which is preliminary data.</text>
</comment>
<protein>
    <submittedName>
        <fullName evidence="1">Uncharacterized protein</fullName>
    </submittedName>
</protein>
<evidence type="ECO:0000313" key="1">
    <source>
        <dbReference type="EMBL" id="OXM88073.1"/>
    </source>
</evidence>
<organism evidence="1 2">
    <name type="scientific">Paenibacillus rigui</name>
    <dbReference type="NCBI Taxonomy" id="554312"/>
    <lineage>
        <taxon>Bacteria</taxon>
        <taxon>Bacillati</taxon>
        <taxon>Bacillota</taxon>
        <taxon>Bacilli</taxon>
        <taxon>Bacillales</taxon>
        <taxon>Paenibacillaceae</taxon>
        <taxon>Paenibacillus</taxon>
    </lineage>
</organism>
<proteinExistence type="predicted"/>
<dbReference type="EMBL" id="NMQW01000002">
    <property type="protein sequence ID" value="OXM88073.1"/>
    <property type="molecule type" value="Genomic_DNA"/>
</dbReference>
<dbReference type="AlphaFoldDB" id="A0A229UXJ7"/>
<name>A0A229UXJ7_9BACL</name>
<keyword evidence="2" id="KW-1185">Reference proteome</keyword>
<evidence type="ECO:0000313" key="2">
    <source>
        <dbReference type="Proteomes" id="UP000215509"/>
    </source>
</evidence>
<accession>A0A229UXJ7</accession>